<reference evidence="10 11" key="2">
    <citation type="submission" date="2019-05" db="EMBL/GenBank/DDBJ databases">
        <title>Genome evolution of the obligate endosymbiont Buchnera aphidicola.</title>
        <authorList>
            <person name="Moran N.A."/>
        </authorList>
    </citation>
    <scope>NUCLEOTIDE SEQUENCE [LARGE SCALE GENOMIC DNA]</scope>
    <source>
        <strain evidence="10 11">Rpa</strain>
    </source>
</reference>
<evidence type="ECO:0000259" key="9">
    <source>
        <dbReference type="Pfam" id="PF02781"/>
    </source>
</evidence>
<comment type="function">
    <text evidence="7">Catalyzes the oxidation of glucose 6-phosphate to 6-phosphogluconolactone.</text>
</comment>
<evidence type="ECO:0000256" key="1">
    <source>
        <dbReference type="ARBA" id="ARBA00004937"/>
    </source>
</evidence>
<evidence type="ECO:0000313" key="11">
    <source>
        <dbReference type="Proteomes" id="UP000298688"/>
    </source>
</evidence>
<dbReference type="InterPro" id="IPR022674">
    <property type="entry name" value="G6P_DH_NAD-bd"/>
</dbReference>
<evidence type="ECO:0000256" key="2">
    <source>
        <dbReference type="ARBA" id="ARBA00009975"/>
    </source>
</evidence>
<dbReference type="HAMAP" id="MF_00966">
    <property type="entry name" value="G6PD"/>
    <property type="match status" value="1"/>
</dbReference>
<feature type="domain" description="Glucose-6-phosphate dehydrogenase NAD-binding" evidence="8">
    <location>
        <begin position="12"/>
        <end position="185"/>
    </location>
</feature>
<evidence type="ECO:0000256" key="7">
    <source>
        <dbReference type="HAMAP-Rule" id="MF_00966"/>
    </source>
</evidence>
<dbReference type="Gene3D" id="3.30.360.10">
    <property type="entry name" value="Dihydrodipicolinate Reductase, domain 2"/>
    <property type="match status" value="1"/>
</dbReference>
<dbReference type="UniPathway" id="UPA00115">
    <property type="reaction ID" value="UER00408"/>
</dbReference>
<sequence>MIIETNQACDLVIFGTKGDLARRKLLPALYKLEKSQKIHPDTRIIGAGRADWNTEDYIKVVKKAITDFLNEKIDQNIWKKLSSRLNFFNIDVFKDLYFLELKKILNAKKNIFIYYCAVPPNTFNAIFKGLGKVNLNSLPSRIIIEKPLGVSLETSKKINKQISKYFLESQIFRIDHYLGKESILNLLALRFSNSFFFHSWDNKIIDHIQITVSEEVGIENRWNYFDQMGQTRDMVQNHLLQILTIISMDQPKNITPEDIRNEKLKILRSLKKIDLNEINIKTARGQYTSGIINGKKVPSYVEENGANKGSKTETFVSIKVDIDNDRWFGVPFYLRTGKRLASKYSEIVIVFKKMSKNLFQEFNENLSPNKLIIRLEPNEGIKIEFLNKVPGLNREYELKSDKMECNYTNNTENFVDAYERLLFESMRGIQSLFVSRDEVEEAWKWIDPIINAWKKTNTSTVQLYKSGTWGPKNSDSLIMRDGRFWETFN</sequence>
<keyword evidence="4 7" id="KW-0521">NADP</keyword>
<dbReference type="AlphaFoldDB" id="A0A4D6YGT9"/>
<dbReference type="Pfam" id="PF02781">
    <property type="entry name" value="G6PD_C"/>
    <property type="match status" value="1"/>
</dbReference>
<evidence type="ECO:0000256" key="5">
    <source>
        <dbReference type="ARBA" id="ARBA00023002"/>
    </source>
</evidence>
<comment type="caution">
    <text evidence="7">Lacks conserved residue(s) required for the propagation of feature annotation.</text>
</comment>
<dbReference type="EMBL" id="CP034858">
    <property type="protein sequence ID" value="QCI24960.1"/>
    <property type="molecule type" value="Genomic_DNA"/>
</dbReference>
<dbReference type="EC" id="1.1.1.49" evidence="7"/>
<comment type="catalytic activity">
    <reaction evidence="7">
        <text>D-glucose 6-phosphate + NADP(+) = 6-phospho-D-glucono-1,5-lactone + NADPH + H(+)</text>
        <dbReference type="Rhea" id="RHEA:15841"/>
        <dbReference type="ChEBI" id="CHEBI:15378"/>
        <dbReference type="ChEBI" id="CHEBI:57783"/>
        <dbReference type="ChEBI" id="CHEBI:57955"/>
        <dbReference type="ChEBI" id="CHEBI:58349"/>
        <dbReference type="ChEBI" id="CHEBI:61548"/>
        <dbReference type="EC" id="1.1.1.49"/>
    </reaction>
</comment>
<evidence type="ECO:0000259" key="8">
    <source>
        <dbReference type="Pfam" id="PF00479"/>
    </source>
</evidence>
<protein>
    <recommendedName>
        <fullName evidence="7">Glucose-6-phosphate 1-dehydrogenase</fullName>
        <shortName evidence="7">G6PD</shortName>
        <ecNumber evidence="7">1.1.1.49</ecNumber>
    </recommendedName>
</protein>
<dbReference type="InterPro" id="IPR001282">
    <property type="entry name" value="G6P_DH"/>
</dbReference>
<comment type="similarity">
    <text evidence="2 7">Belongs to the glucose-6-phosphate dehydrogenase family.</text>
</comment>
<accession>A0A4D6YGT9</accession>
<dbReference type="InterPro" id="IPR022675">
    <property type="entry name" value="G6P_DH_C"/>
</dbReference>
<feature type="binding site" evidence="7">
    <location>
        <begin position="91"/>
        <end position="92"/>
    </location>
    <ligand>
        <name>NADP(+)</name>
        <dbReference type="ChEBI" id="CHEBI:58349"/>
    </ligand>
</feature>
<keyword evidence="3 7" id="KW-0313">Glucose metabolism</keyword>
<dbReference type="NCBIfam" id="TIGR00871">
    <property type="entry name" value="zwf"/>
    <property type="match status" value="1"/>
</dbReference>
<dbReference type="FunFam" id="3.30.360.10:FF:000011">
    <property type="entry name" value="Glucose-6-phosphate 1-dehydrogenase"/>
    <property type="match status" value="1"/>
</dbReference>
<feature type="binding site" evidence="7">
    <location>
        <position position="180"/>
    </location>
    <ligand>
        <name>substrate</name>
    </ligand>
</feature>
<feature type="binding site" evidence="7">
    <location>
        <position position="338"/>
    </location>
    <ligand>
        <name>substrate</name>
    </ligand>
</feature>
<feature type="binding site" evidence="7">
    <location>
        <position position="214"/>
    </location>
    <ligand>
        <name>substrate</name>
    </ligand>
</feature>
<dbReference type="PIRSF" id="PIRSF000110">
    <property type="entry name" value="G6PD"/>
    <property type="match status" value="1"/>
</dbReference>
<evidence type="ECO:0000256" key="6">
    <source>
        <dbReference type="ARBA" id="ARBA00023277"/>
    </source>
</evidence>
<evidence type="ECO:0000256" key="3">
    <source>
        <dbReference type="ARBA" id="ARBA00022526"/>
    </source>
</evidence>
<gene>
    <name evidence="7 10" type="primary">zwf</name>
    <name evidence="10" type="ORF">D9V76_01650</name>
</gene>
<dbReference type="PROSITE" id="PS00069">
    <property type="entry name" value="G6P_DEHYDROGENASE"/>
    <property type="match status" value="1"/>
</dbReference>
<keyword evidence="6 7" id="KW-0119">Carbohydrate metabolism</keyword>
<dbReference type="GO" id="GO:0050661">
    <property type="term" value="F:NADP binding"/>
    <property type="evidence" value="ECO:0007669"/>
    <property type="project" value="UniProtKB-UniRule"/>
</dbReference>
<dbReference type="GO" id="GO:0005829">
    <property type="term" value="C:cytosol"/>
    <property type="evidence" value="ECO:0007669"/>
    <property type="project" value="TreeGrafter"/>
</dbReference>
<dbReference type="GO" id="GO:0009051">
    <property type="term" value="P:pentose-phosphate shunt, oxidative branch"/>
    <property type="evidence" value="ECO:0007669"/>
    <property type="project" value="TreeGrafter"/>
</dbReference>
<dbReference type="RefSeq" id="WP_158337193.1">
    <property type="nucleotide sequence ID" value="NZ_CP034858.1"/>
</dbReference>
<dbReference type="GO" id="GO:0004345">
    <property type="term" value="F:glucose-6-phosphate dehydrogenase activity"/>
    <property type="evidence" value="ECO:0007669"/>
    <property type="project" value="UniProtKB-UniRule"/>
</dbReference>
<keyword evidence="5 7" id="KW-0560">Oxidoreductase</keyword>
<dbReference type="PANTHER" id="PTHR23429">
    <property type="entry name" value="GLUCOSE-6-PHOSPHATE 1-DEHYDROGENASE G6PD"/>
    <property type="match status" value="1"/>
</dbReference>
<reference evidence="10 11" key="1">
    <citation type="submission" date="2018-12" db="EMBL/GenBank/DDBJ databases">
        <authorList>
            <person name="Chong R.A."/>
        </authorList>
    </citation>
    <scope>NUCLEOTIDE SEQUENCE [LARGE SCALE GENOMIC DNA]</scope>
    <source>
        <strain evidence="10 11">Rpa</strain>
    </source>
</reference>
<dbReference type="OrthoDB" id="9802739at2"/>
<feature type="domain" description="Glucose-6-phosphate dehydrogenase C-terminal" evidence="9">
    <location>
        <begin position="187"/>
        <end position="486"/>
    </location>
</feature>
<dbReference type="InterPro" id="IPR036291">
    <property type="entry name" value="NAD(P)-bd_dom_sf"/>
</dbReference>
<dbReference type="Gene3D" id="3.40.50.720">
    <property type="entry name" value="NAD(P)-binding Rossmann-like Domain"/>
    <property type="match status" value="1"/>
</dbReference>
<dbReference type="Pfam" id="PF00479">
    <property type="entry name" value="G6PD_N"/>
    <property type="match status" value="1"/>
</dbReference>
<proteinExistence type="inferred from homology"/>
<dbReference type="PRINTS" id="PR00079">
    <property type="entry name" value="G6PDHDRGNASE"/>
</dbReference>
<organism evidence="10 11">
    <name type="scientific">Buchnera aphidicola subsp. Rhopalosiphum padi</name>
    <dbReference type="NCBI Taxonomy" id="98793"/>
    <lineage>
        <taxon>Bacteria</taxon>
        <taxon>Pseudomonadati</taxon>
        <taxon>Pseudomonadota</taxon>
        <taxon>Gammaproteobacteria</taxon>
        <taxon>Enterobacterales</taxon>
        <taxon>Erwiniaceae</taxon>
        <taxon>Buchnera</taxon>
    </lineage>
</organism>
<evidence type="ECO:0000313" key="10">
    <source>
        <dbReference type="EMBL" id="QCI24960.1"/>
    </source>
</evidence>
<feature type="active site" description="Proton acceptor" evidence="7">
    <location>
        <position position="238"/>
    </location>
</feature>
<feature type="binding site" evidence="7">
    <location>
        <position position="233"/>
    </location>
    <ligand>
        <name>substrate</name>
    </ligand>
</feature>
<dbReference type="Proteomes" id="UP000298688">
    <property type="component" value="Chromosome"/>
</dbReference>
<dbReference type="PANTHER" id="PTHR23429:SF0">
    <property type="entry name" value="GLUCOSE-6-PHOSPHATE 1-DEHYDROGENASE"/>
    <property type="match status" value="1"/>
</dbReference>
<feature type="binding site" evidence="7">
    <location>
        <position position="146"/>
    </location>
    <ligand>
        <name>NADP(+)</name>
        <dbReference type="ChEBI" id="CHEBI:58349"/>
    </ligand>
</feature>
<dbReference type="SUPFAM" id="SSF51735">
    <property type="entry name" value="NAD(P)-binding Rossmann-fold domains"/>
    <property type="match status" value="1"/>
</dbReference>
<comment type="pathway">
    <text evidence="1 7">Carbohydrate degradation; pentose phosphate pathway; D-ribulose 5-phosphate from D-glucose 6-phosphate (oxidative stage): step 1/3.</text>
</comment>
<dbReference type="FunFam" id="3.40.50.720:FF:000079">
    <property type="entry name" value="Glucose-6-phosphate 1-dehydrogenase"/>
    <property type="match status" value="1"/>
</dbReference>
<feature type="binding site" evidence="7">
    <location>
        <position position="49"/>
    </location>
    <ligand>
        <name>NADP(+)</name>
        <dbReference type="ChEBI" id="CHEBI:58349"/>
    </ligand>
</feature>
<name>A0A4D6YGT9_BUCRP</name>
<evidence type="ECO:0000256" key="4">
    <source>
        <dbReference type="ARBA" id="ARBA00022857"/>
    </source>
</evidence>
<dbReference type="GO" id="GO:0006006">
    <property type="term" value="P:glucose metabolic process"/>
    <property type="evidence" value="ECO:0007669"/>
    <property type="project" value="UniProtKB-KW"/>
</dbReference>
<feature type="binding site" evidence="7">
    <location>
        <position position="343"/>
    </location>
    <ligand>
        <name>substrate</name>
    </ligand>
</feature>
<dbReference type="InterPro" id="IPR019796">
    <property type="entry name" value="G6P_DH_AS"/>
</dbReference>
<feature type="binding site" evidence="7">
    <location>
        <position position="176"/>
    </location>
    <ligand>
        <name>substrate</name>
    </ligand>
</feature>
<dbReference type="SUPFAM" id="SSF55347">
    <property type="entry name" value="Glyceraldehyde-3-phosphate dehydrogenase-like, C-terminal domain"/>
    <property type="match status" value="1"/>
</dbReference>